<organism evidence="3 4">
    <name type="scientific">Medicago truncatula</name>
    <name type="common">Barrel medic</name>
    <name type="synonym">Medicago tribuloides</name>
    <dbReference type="NCBI Taxonomy" id="3880"/>
    <lineage>
        <taxon>Eukaryota</taxon>
        <taxon>Viridiplantae</taxon>
        <taxon>Streptophyta</taxon>
        <taxon>Embryophyta</taxon>
        <taxon>Tracheophyta</taxon>
        <taxon>Spermatophyta</taxon>
        <taxon>Magnoliopsida</taxon>
        <taxon>eudicotyledons</taxon>
        <taxon>Gunneridae</taxon>
        <taxon>Pentapetalae</taxon>
        <taxon>rosids</taxon>
        <taxon>fabids</taxon>
        <taxon>Fabales</taxon>
        <taxon>Fabaceae</taxon>
        <taxon>Papilionoideae</taxon>
        <taxon>50 kb inversion clade</taxon>
        <taxon>NPAAA clade</taxon>
        <taxon>Hologalegina</taxon>
        <taxon>IRL clade</taxon>
        <taxon>Trifolieae</taxon>
        <taxon>Medicago</taxon>
    </lineage>
</organism>
<evidence type="ECO:0000256" key="1">
    <source>
        <dbReference type="SAM" id="MobiDB-lite"/>
    </source>
</evidence>
<reference evidence="4" key="1">
    <citation type="journal article" date="2018" name="Nat. Plants">
        <title>Whole-genome landscape of Medicago truncatula symbiotic genes.</title>
        <authorList>
            <person name="Pecrix Y."/>
            <person name="Staton S.E."/>
            <person name="Sallet E."/>
            <person name="Lelandais-Briere C."/>
            <person name="Moreau S."/>
            <person name="Carrere S."/>
            <person name="Blein T."/>
            <person name="Jardinaud M.F."/>
            <person name="Latrasse D."/>
            <person name="Zouine M."/>
            <person name="Zahm M."/>
            <person name="Kreplak J."/>
            <person name="Mayjonade B."/>
            <person name="Satge C."/>
            <person name="Perez M."/>
            <person name="Cauet S."/>
            <person name="Marande W."/>
            <person name="Chantry-Darmon C."/>
            <person name="Lopez-Roques C."/>
            <person name="Bouchez O."/>
            <person name="Berard A."/>
            <person name="Debelle F."/>
            <person name="Munos S."/>
            <person name="Bendahmane A."/>
            <person name="Berges H."/>
            <person name="Niebel A."/>
            <person name="Buitink J."/>
            <person name="Frugier F."/>
            <person name="Benhamed M."/>
            <person name="Crespi M."/>
            <person name="Gouzy J."/>
            <person name="Gamas P."/>
        </authorList>
    </citation>
    <scope>NUCLEOTIDE SEQUENCE [LARGE SCALE GENOMIC DNA]</scope>
    <source>
        <strain evidence="4">cv. Jemalong A17</strain>
    </source>
</reference>
<dbReference type="SUPFAM" id="SSF46565">
    <property type="entry name" value="Chaperone J-domain"/>
    <property type="match status" value="1"/>
</dbReference>
<dbReference type="Gramene" id="rna7251">
    <property type="protein sequence ID" value="RHN71631.1"/>
    <property type="gene ID" value="gene7251"/>
</dbReference>
<dbReference type="SMART" id="SM00271">
    <property type="entry name" value="DnaJ"/>
    <property type="match status" value="1"/>
</dbReference>
<proteinExistence type="predicted"/>
<evidence type="ECO:0000313" key="3">
    <source>
        <dbReference type="EMBL" id="RHN71631.1"/>
    </source>
</evidence>
<dbReference type="AlphaFoldDB" id="A0A396J4C9"/>
<dbReference type="PANTHER" id="PTHR45090">
    <property type="entry name" value="CHAPERONE PROTEIN DNAJ 20 CHLOROPLASTIC"/>
    <property type="match status" value="1"/>
</dbReference>
<dbReference type="InterPro" id="IPR036869">
    <property type="entry name" value="J_dom_sf"/>
</dbReference>
<dbReference type="InterPro" id="IPR001623">
    <property type="entry name" value="DnaJ_domain"/>
</dbReference>
<dbReference type="PROSITE" id="PS00636">
    <property type="entry name" value="DNAJ_1"/>
    <property type="match status" value="1"/>
</dbReference>
<dbReference type="InterPro" id="IPR018253">
    <property type="entry name" value="DnaJ_domain_CS"/>
</dbReference>
<evidence type="ECO:0000259" key="2">
    <source>
        <dbReference type="PROSITE" id="PS50076"/>
    </source>
</evidence>
<dbReference type="Pfam" id="PF00226">
    <property type="entry name" value="DnaJ"/>
    <property type="match status" value="1"/>
</dbReference>
<protein>
    <submittedName>
        <fullName evidence="3">Putative DnaJ domain-containing protein</fullName>
    </submittedName>
</protein>
<dbReference type="Proteomes" id="UP000265566">
    <property type="component" value="Chromosome 2"/>
</dbReference>
<feature type="domain" description="J" evidence="2">
    <location>
        <begin position="55"/>
        <end position="124"/>
    </location>
</feature>
<evidence type="ECO:0000313" key="4">
    <source>
        <dbReference type="Proteomes" id="UP000265566"/>
    </source>
</evidence>
<comment type="caution">
    <text evidence="3">The sequence shown here is derived from an EMBL/GenBank/DDBJ whole genome shotgun (WGS) entry which is preliminary data.</text>
</comment>
<feature type="compositionally biased region" description="Basic residues" evidence="1">
    <location>
        <begin position="166"/>
        <end position="177"/>
    </location>
</feature>
<dbReference type="InterPro" id="IPR053232">
    <property type="entry name" value="DnaJ_C/III_chloroplastic"/>
</dbReference>
<sequence length="177" mass="20459">MDVLLSLNSGLISISKPYQHHILPLSSRQPRMQFSVSCRATKNVPIHNELNDDGNLYKILCLSPKSATMDDIKRAYRTMALQYHPDVCHDRLKKEESTKMFVQLNAAYETLSNPKLKEEYDFELSLGLRRSRLMEQMVELNRRSHTRMAAGSSSSWAFPKRDVKNNSKRKAQNIHSH</sequence>
<name>A0A396J4C9_MEDTR</name>
<accession>A0A396J4C9</accession>
<dbReference type="PANTHER" id="PTHR45090:SF8">
    <property type="entry name" value="J DOMAIN-CONTAINING PROTEIN"/>
    <property type="match status" value="1"/>
</dbReference>
<feature type="region of interest" description="Disordered" evidence="1">
    <location>
        <begin position="151"/>
        <end position="177"/>
    </location>
</feature>
<dbReference type="PRINTS" id="PR00625">
    <property type="entry name" value="JDOMAIN"/>
</dbReference>
<dbReference type="Gene3D" id="1.10.287.110">
    <property type="entry name" value="DnaJ domain"/>
    <property type="match status" value="1"/>
</dbReference>
<gene>
    <name evidence="3" type="ORF">MtrunA17_Chr2g0278951</name>
</gene>
<dbReference type="EMBL" id="PSQE01000002">
    <property type="protein sequence ID" value="RHN71631.1"/>
    <property type="molecule type" value="Genomic_DNA"/>
</dbReference>
<dbReference type="CDD" id="cd06257">
    <property type="entry name" value="DnaJ"/>
    <property type="match status" value="1"/>
</dbReference>
<dbReference type="PROSITE" id="PS50076">
    <property type="entry name" value="DNAJ_2"/>
    <property type="match status" value="1"/>
</dbReference>